<gene>
    <name evidence="10" type="primary">LOC114252557</name>
</gene>
<keyword evidence="6" id="KW-0964">Secreted</keyword>
<dbReference type="RefSeq" id="XP_028042884.1">
    <property type="nucleotide sequence ID" value="XM_028187083.1"/>
</dbReference>
<dbReference type="GO" id="GO:0005179">
    <property type="term" value="F:hormone activity"/>
    <property type="evidence" value="ECO:0007669"/>
    <property type="project" value="InterPro"/>
</dbReference>
<dbReference type="OrthoDB" id="6330326at2759"/>
<dbReference type="GO" id="GO:0005576">
    <property type="term" value="C:extracellular region"/>
    <property type="evidence" value="ECO:0007669"/>
    <property type="project" value="UniProtKB-SubCell"/>
</dbReference>
<proteinExistence type="inferred from homology"/>
<dbReference type="CDD" id="cd04366">
    <property type="entry name" value="IlGF_insulin_bombyxin_like"/>
    <property type="match status" value="1"/>
</dbReference>
<accession>A0A6J2KRU7</accession>
<evidence type="ECO:0000256" key="6">
    <source>
        <dbReference type="RuleBase" id="RU000406"/>
    </source>
</evidence>
<evidence type="ECO:0000256" key="2">
    <source>
        <dbReference type="ARBA" id="ARBA00011207"/>
    </source>
</evidence>
<evidence type="ECO:0000256" key="1">
    <source>
        <dbReference type="ARBA" id="ARBA00009034"/>
    </source>
</evidence>
<organism evidence="9 10">
    <name type="scientific">Bombyx mandarina</name>
    <name type="common">Wild silk moth</name>
    <name type="synonym">Wild silkworm</name>
    <dbReference type="NCBI Taxonomy" id="7092"/>
    <lineage>
        <taxon>Eukaryota</taxon>
        <taxon>Metazoa</taxon>
        <taxon>Ecdysozoa</taxon>
        <taxon>Arthropoda</taxon>
        <taxon>Hexapoda</taxon>
        <taxon>Insecta</taxon>
        <taxon>Pterygota</taxon>
        <taxon>Neoptera</taxon>
        <taxon>Endopterygota</taxon>
        <taxon>Lepidoptera</taxon>
        <taxon>Glossata</taxon>
        <taxon>Ditrysia</taxon>
        <taxon>Bombycoidea</taxon>
        <taxon>Bombycidae</taxon>
        <taxon>Bombycinae</taxon>
        <taxon>Bombyx</taxon>
    </lineage>
</organism>
<evidence type="ECO:0000256" key="4">
    <source>
        <dbReference type="ARBA" id="ARBA00022729"/>
    </source>
</evidence>
<dbReference type="AlphaFoldDB" id="A0A6J2KRU7"/>
<evidence type="ECO:0000256" key="7">
    <source>
        <dbReference type="SAM" id="SignalP"/>
    </source>
</evidence>
<dbReference type="Pfam" id="PF00049">
    <property type="entry name" value="Insulin"/>
    <property type="match status" value="1"/>
</dbReference>
<evidence type="ECO:0000256" key="5">
    <source>
        <dbReference type="ARBA" id="ARBA00023157"/>
    </source>
</evidence>
<dbReference type="SUPFAM" id="SSF56994">
    <property type="entry name" value="Insulin-like"/>
    <property type="match status" value="1"/>
</dbReference>
<sequence length="88" mass="9560">MKFSAVFVILLVLLTVAVLSENAGRTYCGRYLARTLANLCSDAGQEKRGEDWSWLSASGRKDGAVTENGVANECCLHPCTLEVLLSYC</sequence>
<feature type="chain" id="PRO_5026923722" evidence="7">
    <location>
        <begin position="21"/>
        <end position="88"/>
    </location>
</feature>
<dbReference type="KEGG" id="bman:114252557"/>
<dbReference type="InterPro" id="IPR022352">
    <property type="entry name" value="Ins/IGF/rlx"/>
</dbReference>
<evidence type="ECO:0000256" key="3">
    <source>
        <dbReference type="ARBA" id="ARBA00022685"/>
    </source>
</evidence>
<reference evidence="10" key="1">
    <citation type="submission" date="2025-08" db="UniProtKB">
        <authorList>
            <consortium name="RefSeq"/>
        </authorList>
    </citation>
    <scope>IDENTIFICATION</scope>
    <source>
        <tissue evidence="10">Silk gland</tissue>
    </source>
</reference>
<evidence type="ECO:0000313" key="9">
    <source>
        <dbReference type="Proteomes" id="UP000504629"/>
    </source>
</evidence>
<dbReference type="CTD" id="100270769"/>
<comment type="subunit">
    <text evidence="2">Heterodimer of a B chain and an A chain linked by two disulfide bonds.</text>
</comment>
<protein>
    <submittedName>
        <fullName evidence="10">Bombyxin E-1-like</fullName>
    </submittedName>
</protein>
<evidence type="ECO:0000313" key="10">
    <source>
        <dbReference type="RefSeq" id="XP_028042884.1"/>
    </source>
</evidence>
<dbReference type="GeneID" id="114252557"/>
<name>A0A6J2KRU7_BOMMA</name>
<feature type="domain" description="Insulin-like" evidence="8">
    <location>
        <begin position="25"/>
        <end position="88"/>
    </location>
</feature>
<dbReference type="PANTHER" id="PTHR13647:SF4">
    <property type="entry name" value="INSULIN-LIKE PEPTIDE 1-RELATED"/>
    <property type="match status" value="1"/>
</dbReference>
<keyword evidence="9" id="KW-1185">Reference proteome</keyword>
<dbReference type="SMART" id="SM00078">
    <property type="entry name" value="IlGF"/>
    <property type="match status" value="1"/>
</dbReference>
<comment type="similarity">
    <text evidence="1 6">Belongs to the insulin family.</text>
</comment>
<feature type="signal peptide" evidence="7">
    <location>
        <begin position="1"/>
        <end position="20"/>
    </location>
</feature>
<dbReference type="InterPro" id="IPR036438">
    <property type="entry name" value="Insulin-like_sf"/>
</dbReference>
<evidence type="ECO:0000259" key="8">
    <source>
        <dbReference type="SMART" id="SM00078"/>
    </source>
</evidence>
<dbReference type="PROSITE" id="PS00262">
    <property type="entry name" value="INSULIN"/>
    <property type="match status" value="1"/>
</dbReference>
<dbReference type="Proteomes" id="UP000504629">
    <property type="component" value="Unplaced"/>
</dbReference>
<dbReference type="PRINTS" id="PR00276">
    <property type="entry name" value="INSULINFAMLY"/>
</dbReference>
<comment type="subcellular location">
    <subcellularLocation>
        <location evidence="6">Secreted</location>
    </subcellularLocation>
</comment>
<dbReference type="PANTHER" id="PTHR13647">
    <property type="entry name" value="INSULIN-LIKE PEPTIDE 2-RELATED"/>
    <property type="match status" value="1"/>
</dbReference>
<dbReference type="Gene3D" id="1.10.100.10">
    <property type="entry name" value="Insulin-like"/>
    <property type="match status" value="1"/>
</dbReference>
<keyword evidence="3" id="KW-0165">Cleavage on pair of basic residues</keyword>
<keyword evidence="4 7" id="KW-0732">Signal</keyword>
<dbReference type="InterPro" id="IPR016179">
    <property type="entry name" value="Insulin-like"/>
</dbReference>
<dbReference type="InterPro" id="IPR022353">
    <property type="entry name" value="Insulin_CS"/>
</dbReference>
<keyword evidence="5" id="KW-1015">Disulfide bond</keyword>